<evidence type="ECO:0000256" key="9">
    <source>
        <dbReference type="PROSITE-ProRule" id="PRU10141"/>
    </source>
</evidence>
<dbReference type="AlphaFoldDB" id="A0A1L9MV56"/>
<dbReference type="GO" id="GO:0000245">
    <property type="term" value="P:spliceosomal complex assembly"/>
    <property type="evidence" value="ECO:0007669"/>
    <property type="project" value="TreeGrafter"/>
</dbReference>
<dbReference type="PANTHER" id="PTHR47634:SF9">
    <property type="entry name" value="PROTEIN KINASE DOMAIN-CONTAINING PROTEIN-RELATED"/>
    <property type="match status" value="1"/>
</dbReference>
<keyword evidence="3" id="KW-0808">Transferase</keyword>
<evidence type="ECO:0000313" key="12">
    <source>
        <dbReference type="EMBL" id="OJI80911.1"/>
    </source>
</evidence>
<comment type="catalytic activity">
    <reaction evidence="8">
        <text>L-seryl-[protein] + ATP = O-phospho-L-seryl-[protein] + ADP + H(+)</text>
        <dbReference type="Rhea" id="RHEA:17989"/>
        <dbReference type="Rhea" id="RHEA-COMP:9863"/>
        <dbReference type="Rhea" id="RHEA-COMP:11604"/>
        <dbReference type="ChEBI" id="CHEBI:15378"/>
        <dbReference type="ChEBI" id="CHEBI:29999"/>
        <dbReference type="ChEBI" id="CHEBI:30616"/>
        <dbReference type="ChEBI" id="CHEBI:83421"/>
        <dbReference type="ChEBI" id="CHEBI:456216"/>
        <dbReference type="EC" id="2.7.11.1"/>
    </reaction>
</comment>
<evidence type="ECO:0000313" key="13">
    <source>
        <dbReference type="Proteomes" id="UP000184304"/>
    </source>
</evidence>
<keyword evidence="13" id="KW-1185">Reference proteome</keyword>
<evidence type="ECO:0000256" key="5">
    <source>
        <dbReference type="ARBA" id="ARBA00022777"/>
    </source>
</evidence>
<comment type="catalytic activity">
    <reaction evidence="7">
        <text>L-threonyl-[protein] + ATP = O-phospho-L-threonyl-[protein] + ADP + H(+)</text>
        <dbReference type="Rhea" id="RHEA:46608"/>
        <dbReference type="Rhea" id="RHEA-COMP:11060"/>
        <dbReference type="Rhea" id="RHEA-COMP:11605"/>
        <dbReference type="ChEBI" id="CHEBI:15378"/>
        <dbReference type="ChEBI" id="CHEBI:30013"/>
        <dbReference type="ChEBI" id="CHEBI:30616"/>
        <dbReference type="ChEBI" id="CHEBI:61977"/>
        <dbReference type="ChEBI" id="CHEBI:456216"/>
        <dbReference type="EC" id="2.7.11.1"/>
    </reaction>
</comment>
<sequence>MATPWRSLRISVNKVFKSSPYKQSNVPRQTLLPAAELIEEECTPRYKPDHYYPVRLYDILNDRYQITAKLGWGTSSTVWLARDLNRWRWCSARYVAVKIKADNYATKEDAERELRITEKITRANPRHVGRNFVNTLLDSFNLPSPHGPHVCMVFDPLCEPLWMLRRRFQGDVLPLDVLRPVAKLIMEGLGYLHSECEVVHTDLKSDNVLMALRDHSILDRVSQDEVKEPLPQKQLEDRTIYLSRNHFGVEANSLGRPVITDFGLAVEGSQTHYHPIQPDSFRAPEVILGAGWKYSADLWNLGALLVELAHGSGPFDGPDSNHSTFTEEAHLARIISVLGPPPVDVLHEAKYASRYFDTEGNFKHPGLILESGGLEKTLRNVEGDDKQAFVNVISRMLRWKEDERDTVQGLLSDPWFRGL</sequence>
<dbReference type="GO" id="GO:0005634">
    <property type="term" value="C:nucleus"/>
    <property type="evidence" value="ECO:0007669"/>
    <property type="project" value="TreeGrafter"/>
</dbReference>
<accession>A0A1L9MV56</accession>
<evidence type="ECO:0000256" key="4">
    <source>
        <dbReference type="ARBA" id="ARBA00022741"/>
    </source>
</evidence>
<dbReference type="Gene3D" id="3.30.200.20">
    <property type="entry name" value="Phosphorylase Kinase, domain 1"/>
    <property type="match status" value="1"/>
</dbReference>
<evidence type="ECO:0000256" key="2">
    <source>
        <dbReference type="ARBA" id="ARBA00022527"/>
    </source>
</evidence>
<proteinExistence type="inferred from homology"/>
<evidence type="ECO:0000256" key="8">
    <source>
        <dbReference type="ARBA" id="ARBA00048679"/>
    </source>
</evidence>
<evidence type="ECO:0000256" key="6">
    <source>
        <dbReference type="ARBA" id="ARBA00022840"/>
    </source>
</evidence>
<dbReference type="EMBL" id="KV878206">
    <property type="protein sequence ID" value="OJI80911.1"/>
    <property type="molecule type" value="Genomic_DNA"/>
</dbReference>
<keyword evidence="2 10" id="KW-0723">Serine/threonine-protein kinase</keyword>
<dbReference type="FunFam" id="3.30.200.20:FF:000786">
    <property type="entry name" value="Protein kinase domain protein"/>
    <property type="match status" value="1"/>
</dbReference>
<dbReference type="VEuPathDB" id="FungiDB:ASPTUDRAFT_46143"/>
<dbReference type="PROSITE" id="PS00108">
    <property type="entry name" value="PROTEIN_KINASE_ST"/>
    <property type="match status" value="1"/>
</dbReference>
<reference evidence="13" key="1">
    <citation type="journal article" date="2017" name="Genome Biol.">
        <title>Comparative genomics reveals high biological diversity and specific adaptations in the industrially and medically important fungal genus Aspergillus.</title>
        <authorList>
            <person name="de Vries R.P."/>
            <person name="Riley R."/>
            <person name="Wiebenga A."/>
            <person name="Aguilar-Osorio G."/>
            <person name="Amillis S."/>
            <person name="Uchima C.A."/>
            <person name="Anderluh G."/>
            <person name="Asadollahi M."/>
            <person name="Askin M."/>
            <person name="Barry K."/>
            <person name="Battaglia E."/>
            <person name="Bayram O."/>
            <person name="Benocci T."/>
            <person name="Braus-Stromeyer S.A."/>
            <person name="Caldana C."/>
            <person name="Canovas D."/>
            <person name="Cerqueira G.C."/>
            <person name="Chen F."/>
            <person name="Chen W."/>
            <person name="Choi C."/>
            <person name="Clum A."/>
            <person name="Dos Santos R.A."/>
            <person name="Damasio A.R."/>
            <person name="Diallinas G."/>
            <person name="Emri T."/>
            <person name="Fekete E."/>
            <person name="Flipphi M."/>
            <person name="Freyberg S."/>
            <person name="Gallo A."/>
            <person name="Gournas C."/>
            <person name="Habgood R."/>
            <person name="Hainaut M."/>
            <person name="Harispe M.L."/>
            <person name="Henrissat B."/>
            <person name="Hilden K.S."/>
            <person name="Hope R."/>
            <person name="Hossain A."/>
            <person name="Karabika E."/>
            <person name="Karaffa L."/>
            <person name="Karanyi Z."/>
            <person name="Krasevec N."/>
            <person name="Kuo A."/>
            <person name="Kusch H."/>
            <person name="LaButti K."/>
            <person name="Lagendijk E.L."/>
            <person name="Lapidus A."/>
            <person name="Levasseur A."/>
            <person name="Lindquist E."/>
            <person name="Lipzen A."/>
            <person name="Logrieco A.F."/>
            <person name="MacCabe A."/>
            <person name="Maekelae M.R."/>
            <person name="Malavazi I."/>
            <person name="Melin P."/>
            <person name="Meyer V."/>
            <person name="Mielnichuk N."/>
            <person name="Miskei M."/>
            <person name="Molnar A.P."/>
            <person name="Mule G."/>
            <person name="Ngan C.Y."/>
            <person name="Orejas M."/>
            <person name="Orosz E."/>
            <person name="Ouedraogo J.P."/>
            <person name="Overkamp K.M."/>
            <person name="Park H.-S."/>
            <person name="Perrone G."/>
            <person name="Piumi F."/>
            <person name="Punt P.J."/>
            <person name="Ram A.F."/>
            <person name="Ramon A."/>
            <person name="Rauscher S."/>
            <person name="Record E."/>
            <person name="Riano-Pachon D.M."/>
            <person name="Robert V."/>
            <person name="Roehrig J."/>
            <person name="Ruller R."/>
            <person name="Salamov A."/>
            <person name="Salih N.S."/>
            <person name="Samson R.A."/>
            <person name="Sandor E."/>
            <person name="Sanguinetti M."/>
            <person name="Schuetze T."/>
            <person name="Sepcic K."/>
            <person name="Shelest E."/>
            <person name="Sherlock G."/>
            <person name="Sophianopoulou V."/>
            <person name="Squina F.M."/>
            <person name="Sun H."/>
            <person name="Susca A."/>
            <person name="Todd R.B."/>
            <person name="Tsang A."/>
            <person name="Unkles S.E."/>
            <person name="van de Wiele N."/>
            <person name="van Rossen-Uffink D."/>
            <person name="Oliveira J.V."/>
            <person name="Vesth T.C."/>
            <person name="Visser J."/>
            <person name="Yu J.-H."/>
            <person name="Zhou M."/>
            <person name="Andersen M.R."/>
            <person name="Archer D.B."/>
            <person name="Baker S.E."/>
            <person name="Benoit I."/>
            <person name="Brakhage A.A."/>
            <person name="Braus G.H."/>
            <person name="Fischer R."/>
            <person name="Frisvad J.C."/>
            <person name="Goldman G.H."/>
            <person name="Houbraken J."/>
            <person name="Oakley B."/>
            <person name="Pocsi I."/>
            <person name="Scazzocchio C."/>
            <person name="Seiboth B."/>
            <person name="vanKuyk P.A."/>
            <person name="Wortman J."/>
            <person name="Dyer P.S."/>
            <person name="Grigoriev I.V."/>
        </authorList>
    </citation>
    <scope>NUCLEOTIDE SEQUENCE [LARGE SCALE GENOMIC DNA]</scope>
    <source>
        <strain evidence="13">CBS 134.48</strain>
    </source>
</reference>
<evidence type="ECO:0000256" key="7">
    <source>
        <dbReference type="ARBA" id="ARBA00047899"/>
    </source>
</evidence>
<protein>
    <recommendedName>
        <fullName evidence="1">non-specific serine/threonine protein kinase</fullName>
        <ecNumber evidence="1">2.7.11.1</ecNumber>
    </recommendedName>
</protein>
<name>A0A1L9MV56_ASPTC</name>
<evidence type="ECO:0000259" key="11">
    <source>
        <dbReference type="PROSITE" id="PS50011"/>
    </source>
</evidence>
<evidence type="ECO:0000256" key="10">
    <source>
        <dbReference type="RuleBase" id="RU000304"/>
    </source>
</evidence>
<dbReference type="Gene3D" id="1.10.510.10">
    <property type="entry name" value="Transferase(Phosphotransferase) domain 1"/>
    <property type="match status" value="1"/>
</dbReference>
<organism evidence="12 13">
    <name type="scientific">Aspergillus tubingensis (strain CBS 134.48)</name>
    <dbReference type="NCBI Taxonomy" id="767770"/>
    <lineage>
        <taxon>Eukaryota</taxon>
        <taxon>Fungi</taxon>
        <taxon>Dikarya</taxon>
        <taxon>Ascomycota</taxon>
        <taxon>Pezizomycotina</taxon>
        <taxon>Eurotiomycetes</taxon>
        <taxon>Eurotiomycetidae</taxon>
        <taxon>Eurotiales</taxon>
        <taxon>Aspergillaceae</taxon>
        <taxon>Aspergillus</taxon>
        <taxon>Aspergillus subgen. Circumdati</taxon>
    </lineage>
</organism>
<dbReference type="InterPro" id="IPR011009">
    <property type="entry name" value="Kinase-like_dom_sf"/>
</dbReference>
<dbReference type="PANTHER" id="PTHR47634">
    <property type="entry name" value="PROTEIN KINASE DOMAIN-CONTAINING PROTEIN-RELATED"/>
    <property type="match status" value="1"/>
</dbReference>
<feature type="domain" description="Protein kinase" evidence="11">
    <location>
        <begin position="64"/>
        <end position="416"/>
    </location>
</feature>
<dbReference type="InterPro" id="IPR017441">
    <property type="entry name" value="Protein_kinase_ATP_BS"/>
</dbReference>
<gene>
    <name evidence="12" type="ORF">ASPTUDRAFT_46143</name>
</gene>
<dbReference type="OrthoDB" id="5979581at2759"/>
<dbReference type="STRING" id="767770.A0A1L9MV56"/>
<dbReference type="EC" id="2.7.11.1" evidence="1"/>
<dbReference type="GO" id="GO:0005737">
    <property type="term" value="C:cytoplasm"/>
    <property type="evidence" value="ECO:0007669"/>
    <property type="project" value="TreeGrafter"/>
</dbReference>
<evidence type="ECO:0000256" key="3">
    <source>
        <dbReference type="ARBA" id="ARBA00022679"/>
    </source>
</evidence>
<evidence type="ECO:0000256" key="1">
    <source>
        <dbReference type="ARBA" id="ARBA00012513"/>
    </source>
</evidence>
<dbReference type="Pfam" id="PF00069">
    <property type="entry name" value="Pkinase"/>
    <property type="match status" value="2"/>
</dbReference>
<keyword evidence="4 9" id="KW-0547">Nucleotide-binding</keyword>
<dbReference type="InterPro" id="IPR051334">
    <property type="entry name" value="SRPK"/>
</dbReference>
<dbReference type="GO" id="GO:0050684">
    <property type="term" value="P:regulation of mRNA processing"/>
    <property type="evidence" value="ECO:0007669"/>
    <property type="project" value="TreeGrafter"/>
</dbReference>
<dbReference type="GO" id="GO:0005524">
    <property type="term" value="F:ATP binding"/>
    <property type="evidence" value="ECO:0007669"/>
    <property type="project" value="UniProtKB-UniRule"/>
</dbReference>
<comment type="similarity">
    <text evidence="10">Belongs to the protein kinase superfamily.</text>
</comment>
<feature type="binding site" evidence="9">
    <location>
        <position position="98"/>
    </location>
    <ligand>
        <name>ATP</name>
        <dbReference type="ChEBI" id="CHEBI:30616"/>
    </ligand>
</feature>
<dbReference type="OMA" id="CEPLWML"/>
<dbReference type="Proteomes" id="UP000184304">
    <property type="component" value="Unassembled WGS sequence"/>
</dbReference>
<dbReference type="InterPro" id="IPR000719">
    <property type="entry name" value="Prot_kinase_dom"/>
</dbReference>
<dbReference type="SMART" id="SM00220">
    <property type="entry name" value="S_TKc"/>
    <property type="match status" value="1"/>
</dbReference>
<keyword evidence="6 9" id="KW-0067">ATP-binding</keyword>
<keyword evidence="5" id="KW-0418">Kinase</keyword>
<dbReference type="PROSITE" id="PS50011">
    <property type="entry name" value="PROTEIN_KINASE_DOM"/>
    <property type="match status" value="1"/>
</dbReference>
<dbReference type="GO" id="GO:0004674">
    <property type="term" value="F:protein serine/threonine kinase activity"/>
    <property type="evidence" value="ECO:0007669"/>
    <property type="project" value="UniProtKB-KW"/>
</dbReference>
<dbReference type="InterPro" id="IPR008271">
    <property type="entry name" value="Ser/Thr_kinase_AS"/>
</dbReference>
<dbReference type="PROSITE" id="PS00107">
    <property type="entry name" value="PROTEIN_KINASE_ATP"/>
    <property type="match status" value="1"/>
</dbReference>
<dbReference type="SUPFAM" id="SSF56112">
    <property type="entry name" value="Protein kinase-like (PK-like)"/>
    <property type="match status" value="1"/>
</dbReference>